<evidence type="ECO:0000313" key="1">
    <source>
        <dbReference type="EMBL" id="KAJ1677864.1"/>
    </source>
</evidence>
<dbReference type="EMBL" id="JAMZIH010001833">
    <property type="protein sequence ID" value="KAJ1677864.1"/>
    <property type="molecule type" value="Genomic_DNA"/>
</dbReference>
<comment type="caution">
    <text evidence="1">The sequence shown here is derived from an EMBL/GenBank/DDBJ whole genome shotgun (WGS) entry which is preliminary data.</text>
</comment>
<organism evidence="1 2">
    <name type="scientific">Spiromyces aspiralis</name>
    <dbReference type="NCBI Taxonomy" id="68401"/>
    <lineage>
        <taxon>Eukaryota</taxon>
        <taxon>Fungi</taxon>
        <taxon>Fungi incertae sedis</taxon>
        <taxon>Zoopagomycota</taxon>
        <taxon>Kickxellomycotina</taxon>
        <taxon>Kickxellomycetes</taxon>
        <taxon>Kickxellales</taxon>
        <taxon>Kickxellaceae</taxon>
        <taxon>Spiromyces</taxon>
    </lineage>
</organism>
<protein>
    <submittedName>
        <fullName evidence="1">Uncharacterized protein</fullName>
    </submittedName>
</protein>
<evidence type="ECO:0000313" key="2">
    <source>
        <dbReference type="Proteomes" id="UP001145114"/>
    </source>
</evidence>
<keyword evidence="2" id="KW-1185">Reference proteome</keyword>
<accession>A0ACC1HN00</accession>
<proteinExistence type="predicted"/>
<gene>
    <name evidence="1" type="ORF">EV182_005279</name>
</gene>
<dbReference type="Proteomes" id="UP001145114">
    <property type="component" value="Unassembled WGS sequence"/>
</dbReference>
<reference evidence="1" key="1">
    <citation type="submission" date="2022-06" db="EMBL/GenBank/DDBJ databases">
        <title>Phylogenomic reconstructions and comparative analyses of Kickxellomycotina fungi.</title>
        <authorList>
            <person name="Reynolds N.K."/>
            <person name="Stajich J.E."/>
            <person name="Barry K."/>
            <person name="Grigoriev I.V."/>
            <person name="Crous P."/>
            <person name="Smith M.E."/>
        </authorList>
    </citation>
    <scope>NUCLEOTIDE SEQUENCE</scope>
    <source>
        <strain evidence="1">RSA 2271</strain>
    </source>
</reference>
<name>A0ACC1HN00_9FUNG</name>
<sequence length="75" mass="8342">MGSTPSRPTHTVPEAAIAKDPTQKSTEGMKPCCVCNETRKARDTCFFEQGDEAEAKCKYLVEAHMKCMRDLGFKV</sequence>